<keyword evidence="2" id="KW-1185">Reference proteome</keyword>
<dbReference type="KEGG" id="vg:64871963"/>
<evidence type="ECO:0000313" key="1">
    <source>
        <dbReference type="EMBL" id="BBC53795.1"/>
    </source>
</evidence>
<dbReference type="RefSeq" id="YP_010062222.1">
    <property type="nucleotide sequence ID" value="NC_054792.1"/>
</dbReference>
<sequence length="136" mass="15001">MIASYKGRMITHATEVFVYRNLHRARWSVRAVSGPHKGKVVGHADELVLRVTETKVSEAGRRRALAEGKRNVHAGVQGFVSEDDPGLLETGTTEYRKLSYNPFRSGSFTVNDQPVTVATGVHFDRDGKAWALGAVH</sequence>
<dbReference type="Pfam" id="PF25735">
    <property type="entry name" value="Phage_L5_gp82"/>
    <property type="match status" value="1"/>
</dbReference>
<dbReference type="GeneID" id="64871963"/>
<organism evidence="1 2">
    <name type="scientific">Mycobacterium phage PP</name>
    <dbReference type="NCBI Taxonomy" id="2077134"/>
    <lineage>
        <taxon>Viruses</taxon>
        <taxon>Duplodnaviria</taxon>
        <taxon>Heunggongvirae</taxon>
        <taxon>Uroviricota</taxon>
        <taxon>Caudoviricetes</taxon>
        <taxon>Sagamiharavirus</taxon>
        <taxon>Sagamiharavirus PP</taxon>
    </lineage>
</organism>
<reference evidence="1 2" key="1">
    <citation type="submission" date="2018-01" db="EMBL/GenBank/DDBJ databases">
        <title>Genome sequence of Mycobacterium phage PP.</title>
        <authorList>
            <person name="Uchiyama J."/>
            <person name="Matsuzaki S."/>
        </authorList>
    </citation>
    <scope>NUCLEOTIDE SEQUENCE [LARGE SCALE GENOMIC DNA]</scope>
</reference>
<proteinExistence type="predicted"/>
<dbReference type="EMBL" id="AP018486">
    <property type="protein sequence ID" value="BBC53795.1"/>
    <property type="molecule type" value="Genomic_DNA"/>
</dbReference>
<accession>A0A2Z5XVB9</accession>
<dbReference type="Proteomes" id="UP000250053">
    <property type="component" value="Segment"/>
</dbReference>
<dbReference type="InterPro" id="IPR058002">
    <property type="entry name" value="Gp82"/>
</dbReference>
<name>A0A2Z5XVB9_9CAUD</name>
<evidence type="ECO:0000313" key="2">
    <source>
        <dbReference type="Proteomes" id="UP000250053"/>
    </source>
</evidence>
<protein>
    <submittedName>
        <fullName evidence="1">Uncharacterized protein</fullName>
    </submittedName>
</protein>